<evidence type="ECO:0000313" key="1">
    <source>
        <dbReference type="EMBL" id="OHA45867.1"/>
    </source>
</evidence>
<gene>
    <name evidence="1" type="ORF">A2828_01180</name>
</gene>
<accession>A0A1G2PBZ2</accession>
<sequence>MRGQDNIEARRERIYYAALARAARRDRAVAAAQVTAIGVESYARLVWLAEEAMTFVLRMARGEI</sequence>
<name>A0A1G2PBZ2_9BACT</name>
<proteinExistence type="predicted"/>
<reference evidence="1 2" key="1">
    <citation type="journal article" date="2016" name="Nat. Commun.">
        <title>Thousands of microbial genomes shed light on interconnected biogeochemical processes in an aquifer system.</title>
        <authorList>
            <person name="Anantharaman K."/>
            <person name="Brown C.T."/>
            <person name="Hug L.A."/>
            <person name="Sharon I."/>
            <person name="Castelle C.J."/>
            <person name="Probst A.J."/>
            <person name="Thomas B.C."/>
            <person name="Singh A."/>
            <person name="Wilkins M.J."/>
            <person name="Karaoz U."/>
            <person name="Brodie E.L."/>
            <person name="Williams K.H."/>
            <person name="Hubbard S.S."/>
            <person name="Banfield J.F."/>
        </authorList>
    </citation>
    <scope>NUCLEOTIDE SEQUENCE [LARGE SCALE GENOMIC DNA]</scope>
</reference>
<dbReference type="Proteomes" id="UP000178869">
    <property type="component" value="Unassembled WGS sequence"/>
</dbReference>
<protein>
    <submittedName>
        <fullName evidence="1">Uncharacterized protein</fullName>
    </submittedName>
</protein>
<evidence type="ECO:0000313" key="2">
    <source>
        <dbReference type="Proteomes" id="UP000178869"/>
    </source>
</evidence>
<comment type="caution">
    <text evidence="1">The sequence shown here is derived from an EMBL/GenBank/DDBJ whole genome shotgun (WGS) entry which is preliminary data.</text>
</comment>
<dbReference type="AlphaFoldDB" id="A0A1G2PBZ2"/>
<dbReference type="EMBL" id="MHSR01000025">
    <property type="protein sequence ID" value="OHA45867.1"/>
    <property type="molecule type" value="Genomic_DNA"/>
</dbReference>
<organism evidence="1 2">
    <name type="scientific">Candidatus Terrybacteria bacterium RIFCSPHIGHO2_01_FULL_43_35</name>
    <dbReference type="NCBI Taxonomy" id="1802361"/>
    <lineage>
        <taxon>Bacteria</taxon>
        <taxon>Candidatus Terryibacteriota</taxon>
    </lineage>
</organism>